<dbReference type="InterPro" id="IPR006140">
    <property type="entry name" value="D-isomer_DH_NAD-bd"/>
</dbReference>
<dbReference type="GO" id="GO:0008465">
    <property type="term" value="F:hydroxypyruvate reductase (NADH) activity"/>
    <property type="evidence" value="ECO:0007669"/>
    <property type="project" value="TreeGrafter"/>
</dbReference>
<dbReference type="InterPro" id="IPR029753">
    <property type="entry name" value="D-isomer_DH_CS"/>
</dbReference>
<evidence type="ECO:0008006" key="8">
    <source>
        <dbReference type="Google" id="ProtNLM"/>
    </source>
</evidence>
<feature type="domain" description="D-isomer specific 2-hydroxyacid dehydrogenase catalytic" evidence="4">
    <location>
        <begin position="49"/>
        <end position="348"/>
    </location>
</feature>
<dbReference type="InterPro" id="IPR036291">
    <property type="entry name" value="NAD(P)-bd_dom_sf"/>
</dbReference>
<keyword evidence="7" id="KW-1185">Reference proteome</keyword>
<gene>
    <name evidence="6" type="ORF">CDCA_CDCA06G1803</name>
</gene>
<dbReference type="InterPro" id="IPR050223">
    <property type="entry name" value="D-isomer_2-hydroxyacid_DH"/>
</dbReference>
<evidence type="ECO:0000313" key="6">
    <source>
        <dbReference type="EMBL" id="KAK4535778.1"/>
    </source>
</evidence>
<dbReference type="SUPFAM" id="SSF52283">
    <property type="entry name" value="Formate/glycerate dehydrogenase catalytic domain-like"/>
    <property type="match status" value="1"/>
</dbReference>
<comment type="caution">
    <text evidence="6">The sequence shown here is derived from an EMBL/GenBank/DDBJ whole genome shotgun (WGS) entry which is preliminary data.</text>
</comment>
<evidence type="ECO:0000256" key="1">
    <source>
        <dbReference type="ARBA" id="ARBA00005854"/>
    </source>
</evidence>
<keyword evidence="2 3" id="KW-0560">Oxidoreductase</keyword>
<dbReference type="EMBL" id="JANCYW010000006">
    <property type="protein sequence ID" value="KAK4535778.1"/>
    <property type="molecule type" value="Genomic_DNA"/>
</dbReference>
<organism evidence="6 7">
    <name type="scientific">Cyanidium caldarium</name>
    <name type="common">Red alga</name>
    <dbReference type="NCBI Taxonomy" id="2771"/>
    <lineage>
        <taxon>Eukaryota</taxon>
        <taxon>Rhodophyta</taxon>
        <taxon>Bangiophyceae</taxon>
        <taxon>Cyanidiales</taxon>
        <taxon>Cyanidiaceae</taxon>
        <taxon>Cyanidium</taxon>
    </lineage>
</organism>
<dbReference type="Pfam" id="PF00389">
    <property type="entry name" value="2-Hacid_dh"/>
    <property type="match status" value="1"/>
</dbReference>
<feature type="domain" description="D-isomer specific 2-hydroxyacid dehydrogenase NAD-binding" evidence="5">
    <location>
        <begin position="128"/>
        <end position="322"/>
    </location>
</feature>
<dbReference type="Proteomes" id="UP001301350">
    <property type="component" value="Unassembled WGS sequence"/>
</dbReference>
<dbReference type="GO" id="GO:0030267">
    <property type="term" value="F:glyoxylate reductase (NADPH) activity"/>
    <property type="evidence" value="ECO:0007669"/>
    <property type="project" value="TreeGrafter"/>
</dbReference>
<accession>A0AAV9IUL3</accession>
<dbReference type="PANTHER" id="PTHR10996">
    <property type="entry name" value="2-HYDROXYACID DEHYDROGENASE-RELATED"/>
    <property type="match status" value="1"/>
</dbReference>
<evidence type="ECO:0000259" key="4">
    <source>
        <dbReference type="Pfam" id="PF00389"/>
    </source>
</evidence>
<reference evidence="6 7" key="1">
    <citation type="submission" date="2022-07" db="EMBL/GenBank/DDBJ databases">
        <title>Genome-wide signatures of adaptation to extreme environments.</title>
        <authorList>
            <person name="Cho C.H."/>
            <person name="Yoon H.S."/>
        </authorList>
    </citation>
    <scope>NUCLEOTIDE SEQUENCE [LARGE SCALE GENOMIC DNA]</scope>
    <source>
        <strain evidence="6 7">DBV 063 E5</strain>
    </source>
</reference>
<name>A0AAV9IUL3_CYACA</name>
<evidence type="ECO:0000313" key="7">
    <source>
        <dbReference type="Proteomes" id="UP001301350"/>
    </source>
</evidence>
<dbReference type="Pfam" id="PF02826">
    <property type="entry name" value="2-Hacid_dh_C"/>
    <property type="match status" value="1"/>
</dbReference>
<dbReference type="Gene3D" id="3.40.50.720">
    <property type="entry name" value="NAD(P)-binding Rossmann-like Domain"/>
    <property type="match status" value="2"/>
</dbReference>
<dbReference type="PROSITE" id="PS00671">
    <property type="entry name" value="D_2_HYDROXYACID_DH_3"/>
    <property type="match status" value="1"/>
</dbReference>
<dbReference type="SUPFAM" id="SSF51735">
    <property type="entry name" value="NAD(P)-binding Rossmann-fold domains"/>
    <property type="match status" value="1"/>
</dbReference>
<sequence>MRGGAQWVLHNPAGKYRVVVTKPLVGDAWLNLLVQADCRVDQCLDESHILSATELRQAIGQRCDAVMGELTEKWDADMMECLKAAGGRVYTNVAVGYDNVDVAAATRLGIAVGNTPGVPSEATAEMGMALALAAGRRVVEADAFMRAGKYHGWLPDLFLGNSFYGGTLGLIGAGRIGTALALRMARGCYMDVVYYDLYTNERLEQWLRETGELYARQGERRLQVRRAETLEELLRTADVISLNTVLDASTHHIIDTERLRMMKEDAVLVNCGRGGLIDEVALAQHCRQHPRFRAALDVFEHEPEMVPDLKKLPNVVVVPHIGSATVWARAAMCILAATNVTAILRGDPIWGRRDMGAFIQGDTAHSIPRAAPSIVNASQLHLSVYDK</sequence>
<evidence type="ECO:0000256" key="2">
    <source>
        <dbReference type="ARBA" id="ARBA00023002"/>
    </source>
</evidence>
<dbReference type="InterPro" id="IPR006139">
    <property type="entry name" value="D-isomer_2_OHA_DH_cat_dom"/>
</dbReference>
<proteinExistence type="inferred from homology"/>
<dbReference type="PANTHER" id="PTHR10996:SF257">
    <property type="entry name" value="GLYOXYLATE REDUCTASE 1"/>
    <property type="match status" value="1"/>
</dbReference>
<comment type="similarity">
    <text evidence="1 3">Belongs to the D-isomer specific 2-hydroxyacid dehydrogenase family.</text>
</comment>
<protein>
    <recommendedName>
        <fullName evidence="8">Glycerate dehydrogenase</fullName>
    </recommendedName>
</protein>
<dbReference type="CDD" id="cd05301">
    <property type="entry name" value="GDH"/>
    <property type="match status" value="1"/>
</dbReference>
<dbReference type="GO" id="GO:0005829">
    <property type="term" value="C:cytosol"/>
    <property type="evidence" value="ECO:0007669"/>
    <property type="project" value="TreeGrafter"/>
</dbReference>
<dbReference type="GO" id="GO:0051287">
    <property type="term" value="F:NAD binding"/>
    <property type="evidence" value="ECO:0007669"/>
    <property type="project" value="InterPro"/>
</dbReference>
<dbReference type="AlphaFoldDB" id="A0AAV9IUL3"/>
<evidence type="ECO:0000259" key="5">
    <source>
        <dbReference type="Pfam" id="PF02826"/>
    </source>
</evidence>
<evidence type="ECO:0000256" key="3">
    <source>
        <dbReference type="RuleBase" id="RU003719"/>
    </source>
</evidence>